<dbReference type="GO" id="GO:0016746">
    <property type="term" value="F:acyltransferase activity"/>
    <property type="evidence" value="ECO:0007669"/>
    <property type="project" value="UniProtKB-KW"/>
</dbReference>
<name>A0ABV5HGU4_9VIBR</name>
<dbReference type="Proteomes" id="UP001589645">
    <property type="component" value="Unassembled WGS sequence"/>
</dbReference>
<evidence type="ECO:0000313" key="3">
    <source>
        <dbReference type="Proteomes" id="UP001589645"/>
    </source>
</evidence>
<dbReference type="InterPro" id="IPR000182">
    <property type="entry name" value="GNAT_dom"/>
</dbReference>
<dbReference type="PANTHER" id="PTHR43792">
    <property type="entry name" value="GNAT FAMILY, PUTATIVE (AFU_ORTHOLOGUE AFUA_3G00765)-RELATED-RELATED"/>
    <property type="match status" value="1"/>
</dbReference>
<dbReference type="InterPro" id="IPR051531">
    <property type="entry name" value="N-acetyltransferase"/>
</dbReference>
<dbReference type="SUPFAM" id="SSF55729">
    <property type="entry name" value="Acyl-CoA N-acyltransferases (Nat)"/>
    <property type="match status" value="1"/>
</dbReference>
<accession>A0ABV5HGU4</accession>
<comment type="caution">
    <text evidence="2">The sequence shown here is derived from an EMBL/GenBank/DDBJ whole genome shotgun (WGS) entry which is preliminary data.</text>
</comment>
<proteinExistence type="predicted"/>
<keyword evidence="2" id="KW-0808">Transferase</keyword>
<dbReference type="EMBL" id="JBHMEP010000001">
    <property type="protein sequence ID" value="MFB9133445.1"/>
    <property type="molecule type" value="Genomic_DNA"/>
</dbReference>
<protein>
    <submittedName>
        <fullName evidence="2">GNAT family N-acetyltransferase</fullName>
        <ecNumber evidence="2">2.3.-.-</ecNumber>
    </submittedName>
</protein>
<dbReference type="PANTHER" id="PTHR43792:SF1">
    <property type="entry name" value="N-ACETYLTRANSFERASE DOMAIN-CONTAINING PROTEIN"/>
    <property type="match status" value="1"/>
</dbReference>
<evidence type="ECO:0000259" key="1">
    <source>
        <dbReference type="Pfam" id="PF13302"/>
    </source>
</evidence>
<dbReference type="Pfam" id="PF13302">
    <property type="entry name" value="Acetyltransf_3"/>
    <property type="match status" value="1"/>
</dbReference>
<keyword evidence="3" id="KW-1185">Reference proteome</keyword>
<gene>
    <name evidence="2" type="ORF">ACFFUV_00485</name>
</gene>
<dbReference type="InterPro" id="IPR016181">
    <property type="entry name" value="Acyl_CoA_acyltransferase"/>
</dbReference>
<keyword evidence="2" id="KW-0012">Acyltransferase</keyword>
<feature type="domain" description="N-acetyltransferase" evidence="1">
    <location>
        <begin position="7"/>
        <end position="139"/>
    </location>
</feature>
<dbReference type="EC" id="2.3.-.-" evidence="2"/>
<dbReference type="Gene3D" id="3.40.630.30">
    <property type="match status" value="1"/>
</dbReference>
<dbReference type="RefSeq" id="WP_390188964.1">
    <property type="nucleotide sequence ID" value="NZ_JBHMEP010000001.1"/>
</dbReference>
<organism evidence="2 3">
    <name type="scientific">Vibrio olivae</name>
    <dbReference type="NCBI Taxonomy" id="1243002"/>
    <lineage>
        <taxon>Bacteria</taxon>
        <taxon>Pseudomonadati</taxon>
        <taxon>Pseudomonadota</taxon>
        <taxon>Gammaproteobacteria</taxon>
        <taxon>Vibrionales</taxon>
        <taxon>Vibrionaceae</taxon>
        <taxon>Vibrio</taxon>
    </lineage>
</organism>
<reference evidence="2 3" key="1">
    <citation type="submission" date="2024-09" db="EMBL/GenBank/DDBJ databases">
        <authorList>
            <person name="Sun Q."/>
            <person name="Mori K."/>
        </authorList>
    </citation>
    <scope>NUCLEOTIDE SEQUENCE [LARGE SCALE GENOMIC DNA]</scope>
    <source>
        <strain evidence="2 3">CECT 8064</strain>
    </source>
</reference>
<evidence type="ECO:0000313" key="2">
    <source>
        <dbReference type="EMBL" id="MFB9133445.1"/>
    </source>
</evidence>
<sequence length="168" mass="19044">MTIATRRLLLIPYNESLQSDFLMLNCCSKNRAEMNGPLTVTAAKQLFHQVMHDSSLYSMAVLDQTTREFIGHVFVCHLDKKPELGFIFDKAYWGRGIASEALKAFFPKALYECQLETVSATVNVNHQASIRILHKLGFVNSAQRSDGFGPFYEYVFRADVAINETRQA</sequence>